<reference evidence="1 2" key="1">
    <citation type="journal article" date="2019" name="Sci. Rep.">
        <title>Orb-weaving spider Araneus ventricosus genome elucidates the spidroin gene catalogue.</title>
        <authorList>
            <person name="Kono N."/>
            <person name="Nakamura H."/>
            <person name="Ohtoshi R."/>
            <person name="Moran D.A.P."/>
            <person name="Shinohara A."/>
            <person name="Yoshida Y."/>
            <person name="Fujiwara M."/>
            <person name="Mori M."/>
            <person name="Tomita M."/>
            <person name="Arakawa K."/>
        </authorList>
    </citation>
    <scope>NUCLEOTIDE SEQUENCE [LARGE SCALE GENOMIC DNA]</scope>
</reference>
<sequence>MSTKCHEILCTHSTTPKEKKIKEYVKISLRFRIKKLKERNLLEQEKDIVEISDTAVGCSLNKRKVFGRRVAAYGYNNSRAMCMLASTKTPKVPSGQAQLAIEHQTDNILYQADMGLYDGLVGIMLSNE</sequence>
<keyword evidence="2" id="KW-1185">Reference proteome</keyword>
<evidence type="ECO:0000313" key="1">
    <source>
        <dbReference type="EMBL" id="GBL77787.1"/>
    </source>
</evidence>
<dbReference type="AlphaFoldDB" id="A0A4Y2ADW1"/>
<dbReference type="Proteomes" id="UP000499080">
    <property type="component" value="Unassembled WGS sequence"/>
</dbReference>
<comment type="caution">
    <text evidence="1">The sequence shown here is derived from an EMBL/GenBank/DDBJ whole genome shotgun (WGS) entry which is preliminary data.</text>
</comment>
<evidence type="ECO:0000313" key="2">
    <source>
        <dbReference type="Proteomes" id="UP000499080"/>
    </source>
</evidence>
<protein>
    <submittedName>
        <fullName evidence="1">Uncharacterized protein</fullName>
    </submittedName>
</protein>
<accession>A0A4Y2ADW1</accession>
<name>A0A4Y2ADW1_ARAVE</name>
<dbReference type="EMBL" id="BGPR01000013">
    <property type="protein sequence ID" value="GBL77787.1"/>
    <property type="molecule type" value="Genomic_DNA"/>
</dbReference>
<gene>
    <name evidence="1" type="ORF">AVEN_152989_1</name>
</gene>
<proteinExistence type="predicted"/>
<organism evidence="1 2">
    <name type="scientific">Araneus ventricosus</name>
    <name type="common">Orbweaver spider</name>
    <name type="synonym">Epeira ventricosa</name>
    <dbReference type="NCBI Taxonomy" id="182803"/>
    <lineage>
        <taxon>Eukaryota</taxon>
        <taxon>Metazoa</taxon>
        <taxon>Ecdysozoa</taxon>
        <taxon>Arthropoda</taxon>
        <taxon>Chelicerata</taxon>
        <taxon>Arachnida</taxon>
        <taxon>Araneae</taxon>
        <taxon>Araneomorphae</taxon>
        <taxon>Entelegynae</taxon>
        <taxon>Araneoidea</taxon>
        <taxon>Araneidae</taxon>
        <taxon>Araneus</taxon>
    </lineage>
</organism>